<feature type="region of interest" description="Disordered" evidence="8">
    <location>
        <begin position="1"/>
        <end position="21"/>
    </location>
</feature>
<dbReference type="PANTHER" id="PTHR24291:SF50">
    <property type="entry name" value="BIFUNCTIONAL ALBAFLAVENONE MONOOXYGENASE_TERPENE SYNTHASE"/>
    <property type="match status" value="1"/>
</dbReference>
<gene>
    <name evidence="9" type="primary">TBXAS1</name>
    <name evidence="9" type="ORF">HK099_003935</name>
</gene>
<evidence type="ECO:0000313" key="10">
    <source>
        <dbReference type="Proteomes" id="UP001211065"/>
    </source>
</evidence>
<keyword evidence="3 7" id="KW-0479">Metal-binding</keyword>
<dbReference type="InterPro" id="IPR017972">
    <property type="entry name" value="Cyt_P450_CS"/>
</dbReference>
<dbReference type="SUPFAM" id="SSF48264">
    <property type="entry name" value="Cytochrome P450"/>
    <property type="match status" value="1"/>
</dbReference>
<name>A0AAD5XYI9_9FUNG</name>
<dbReference type="InterPro" id="IPR024738">
    <property type="entry name" value="Hfi1/Tada1"/>
</dbReference>
<keyword evidence="5 7" id="KW-0408">Iron</keyword>
<protein>
    <submittedName>
        <fullName evidence="9">Thromboxane-A synthase</fullName>
    </submittedName>
</protein>
<dbReference type="Gene3D" id="1.10.630.10">
    <property type="entry name" value="Cytochrome P450"/>
    <property type="match status" value="1"/>
</dbReference>
<dbReference type="InterPro" id="IPR001128">
    <property type="entry name" value="Cyt_P450"/>
</dbReference>
<dbReference type="GO" id="GO:0020037">
    <property type="term" value="F:heme binding"/>
    <property type="evidence" value="ECO:0007669"/>
    <property type="project" value="InterPro"/>
</dbReference>
<reference evidence="9" key="1">
    <citation type="submission" date="2020-05" db="EMBL/GenBank/DDBJ databases">
        <title>Phylogenomic resolution of chytrid fungi.</title>
        <authorList>
            <person name="Stajich J.E."/>
            <person name="Amses K."/>
            <person name="Simmons R."/>
            <person name="Seto K."/>
            <person name="Myers J."/>
            <person name="Bonds A."/>
            <person name="Quandt C.A."/>
            <person name="Barry K."/>
            <person name="Liu P."/>
            <person name="Grigoriev I."/>
            <person name="Longcore J.E."/>
            <person name="James T.Y."/>
        </authorList>
    </citation>
    <scope>NUCLEOTIDE SEQUENCE</scope>
    <source>
        <strain evidence="9">JEL0476</strain>
    </source>
</reference>
<comment type="cofactor">
    <cofactor evidence="7">
        <name>heme</name>
        <dbReference type="ChEBI" id="CHEBI:30413"/>
    </cofactor>
</comment>
<evidence type="ECO:0000256" key="1">
    <source>
        <dbReference type="ARBA" id="ARBA00010617"/>
    </source>
</evidence>
<dbReference type="InterPro" id="IPR036396">
    <property type="entry name" value="Cyt_P450_sf"/>
</dbReference>
<proteinExistence type="inferred from homology"/>
<keyword evidence="6" id="KW-0503">Monooxygenase</keyword>
<evidence type="ECO:0000256" key="2">
    <source>
        <dbReference type="ARBA" id="ARBA00022617"/>
    </source>
</evidence>
<dbReference type="Pfam" id="PF12767">
    <property type="entry name" value="SAGA-Tad1"/>
    <property type="match status" value="1"/>
</dbReference>
<evidence type="ECO:0000256" key="6">
    <source>
        <dbReference type="ARBA" id="ARBA00023033"/>
    </source>
</evidence>
<keyword evidence="10" id="KW-1185">Reference proteome</keyword>
<accession>A0AAD5XYI9</accession>
<evidence type="ECO:0000256" key="7">
    <source>
        <dbReference type="PIRSR" id="PIRSR602401-1"/>
    </source>
</evidence>
<dbReference type="InterPro" id="IPR050196">
    <property type="entry name" value="Cytochrome_P450_Monoox"/>
</dbReference>
<comment type="similarity">
    <text evidence="1">Belongs to the cytochrome P450 family.</text>
</comment>
<dbReference type="InterPro" id="IPR002401">
    <property type="entry name" value="Cyt_P450_E_grp-I"/>
</dbReference>
<evidence type="ECO:0000256" key="5">
    <source>
        <dbReference type="ARBA" id="ARBA00023004"/>
    </source>
</evidence>
<comment type="caution">
    <text evidence="9">The sequence shown here is derived from an EMBL/GenBank/DDBJ whole genome shotgun (WGS) entry which is preliminary data.</text>
</comment>
<organism evidence="9 10">
    <name type="scientific">Clydaea vesicula</name>
    <dbReference type="NCBI Taxonomy" id="447962"/>
    <lineage>
        <taxon>Eukaryota</taxon>
        <taxon>Fungi</taxon>
        <taxon>Fungi incertae sedis</taxon>
        <taxon>Chytridiomycota</taxon>
        <taxon>Chytridiomycota incertae sedis</taxon>
        <taxon>Chytridiomycetes</taxon>
        <taxon>Lobulomycetales</taxon>
        <taxon>Lobulomycetaceae</taxon>
        <taxon>Clydaea</taxon>
    </lineage>
</organism>
<sequence length="965" mass="109492">MNQDLGSSTSKAAWTKSSNRRWSRRKLIFSNKDSEKDSPNVDRKDTKAIKSLLAQVLGVNREFYWQSLKDYIMGKMDKVDFDSLAKHYLGENFIHLHNKLILAILFNAQKIVPPPNDPPSKDFTINGGSLLPESEILNNPLIGKRKQAETTLSPIELKKRIRLREIMTLPPSERERISKLPSISHQEPSYIPAIQQKDLSQVIPVLELLDPAPKTCVELQDLPNKEMIRSRMRLMATLSGLSDAVSNECVELMSFALEYHLKNILGNCLNKVMLDPLLHNTTTEIDAVIDSTNTCSTTLSTKNSVDSKPPPYILPMIPSVASKNTVSAHSIAKLKQNHLSKNSKRNGLTIENLDFAFRISPHLISKSIPDIQLAETIAYSLEEEEDFFLEDGKLSSIENENSLKETVNKLEHSENGFSELPNYTNQHEHNNNNSEVPLYESNVKVKKKNNQMLKDTSDLIKSAVKEKTAGFATINASSYYSGRAIYNKKLSQLPVYKGYPILGALPEFITYSLRLKLDELLLKMRVDGDSARYTIPLFQETGITTCDPQLAKAVFTSSNFVRGTYFQTAFTGISKYSLFIIPTNNPENYKVWKKHRKSLQPAFGPSHLKHSFEATNDICNTLFKKTWPETIKQNGTQINIHQHFSCVSADVIGKVAFSYDFEFSKKVSDKNPEVLQVLHDIEIIGGTVAKRPIFQFLWKYYNVRTSDIQDSITRIYSFLDHVIQKKKDFLAVNSNIDKKNMDVLDRLLLEGSGEGDDKSKVFSDAELKDEILGFFFAGHETSANTMTLAVLELCYHPDILLKFRQEVDQVFNDAGSITYENLSNLKYAEKFLKEVQRLHPTVPLNSRICVKDSDVGNTKIYKGEEIMVDIISLHINEKYWVEPLKFLPERWTDEFVPVPGSYMPFGEGITNCIGQKLAWIEMKLTLSLLVQQYDFTLVKDQDLTPVNSITMGLKNGLLLNINQRA</sequence>
<feature type="binding site" description="axial binding residue" evidence="7">
    <location>
        <position position="912"/>
    </location>
    <ligand>
        <name>heme</name>
        <dbReference type="ChEBI" id="CHEBI:30413"/>
    </ligand>
    <ligandPart>
        <name>Fe</name>
        <dbReference type="ChEBI" id="CHEBI:18248"/>
    </ligandPart>
</feature>
<dbReference type="GO" id="GO:0016705">
    <property type="term" value="F:oxidoreductase activity, acting on paired donors, with incorporation or reduction of molecular oxygen"/>
    <property type="evidence" value="ECO:0007669"/>
    <property type="project" value="InterPro"/>
</dbReference>
<dbReference type="AlphaFoldDB" id="A0AAD5XYI9"/>
<feature type="compositionally biased region" description="Low complexity" evidence="8">
    <location>
        <begin position="7"/>
        <end position="17"/>
    </location>
</feature>
<evidence type="ECO:0000256" key="3">
    <source>
        <dbReference type="ARBA" id="ARBA00022723"/>
    </source>
</evidence>
<evidence type="ECO:0000256" key="4">
    <source>
        <dbReference type="ARBA" id="ARBA00023002"/>
    </source>
</evidence>
<dbReference type="CDD" id="cd22933">
    <property type="entry name" value="HFD_HFI1"/>
    <property type="match status" value="1"/>
</dbReference>
<dbReference type="PRINTS" id="PR00385">
    <property type="entry name" value="P450"/>
</dbReference>
<dbReference type="Proteomes" id="UP001211065">
    <property type="component" value="Unassembled WGS sequence"/>
</dbReference>
<dbReference type="PANTHER" id="PTHR24291">
    <property type="entry name" value="CYTOCHROME P450 FAMILY 4"/>
    <property type="match status" value="1"/>
</dbReference>
<dbReference type="GO" id="GO:0004497">
    <property type="term" value="F:monooxygenase activity"/>
    <property type="evidence" value="ECO:0007669"/>
    <property type="project" value="UniProtKB-KW"/>
</dbReference>
<keyword evidence="4" id="KW-0560">Oxidoreductase</keyword>
<evidence type="ECO:0000256" key="8">
    <source>
        <dbReference type="SAM" id="MobiDB-lite"/>
    </source>
</evidence>
<dbReference type="CDD" id="cd00302">
    <property type="entry name" value="cytochrome_P450"/>
    <property type="match status" value="1"/>
</dbReference>
<keyword evidence="2 7" id="KW-0349">Heme</keyword>
<dbReference type="EMBL" id="JADGJW010000267">
    <property type="protein sequence ID" value="KAJ3220871.1"/>
    <property type="molecule type" value="Genomic_DNA"/>
</dbReference>
<evidence type="ECO:0000313" key="9">
    <source>
        <dbReference type="EMBL" id="KAJ3220871.1"/>
    </source>
</evidence>
<dbReference type="Pfam" id="PF00067">
    <property type="entry name" value="p450"/>
    <property type="match status" value="1"/>
</dbReference>
<dbReference type="PROSITE" id="PS00086">
    <property type="entry name" value="CYTOCHROME_P450"/>
    <property type="match status" value="1"/>
</dbReference>
<dbReference type="PRINTS" id="PR00463">
    <property type="entry name" value="EP450I"/>
</dbReference>
<dbReference type="GO" id="GO:0005506">
    <property type="term" value="F:iron ion binding"/>
    <property type="evidence" value="ECO:0007669"/>
    <property type="project" value="InterPro"/>
</dbReference>
<dbReference type="GO" id="GO:0070461">
    <property type="term" value="C:SAGA-type complex"/>
    <property type="evidence" value="ECO:0007669"/>
    <property type="project" value="InterPro"/>
</dbReference>